<dbReference type="InterPro" id="IPR011753">
    <property type="entry name" value="DUSAM_dom"/>
</dbReference>
<dbReference type="RefSeq" id="WP_193430251.1">
    <property type="nucleotide sequence ID" value="NZ_CBCSIP010000026.1"/>
</dbReference>
<gene>
    <name evidence="2" type="ORF">G4177_33580</name>
</gene>
<reference evidence="2 3" key="1">
    <citation type="submission" date="2020-02" db="EMBL/GenBank/DDBJ databases">
        <authorList>
            <person name="Babadi Z.K."/>
            <person name="Risdian C."/>
            <person name="Ebrahimipour G.H."/>
            <person name="Wink J."/>
        </authorList>
    </citation>
    <scope>NUCLEOTIDE SEQUENCE [LARGE SCALE GENOMIC DNA]</scope>
    <source>
        <strain evidence="2 3">ZKHCc1 1396</strain>
    </source>
</reference>
<dbReference type="Pfam" id="PF09543">
    <property type="entry name" value="DUF2379"/>
    <property type="match status" value="1"/>
</dbReference>
<sequence length="137" mass="14879">MTLGDWDRVRELGSQLLVNGGLAVTEELRELLPRVAMDVALSSEDAHQALASPETAAALLREVHQRIHDGSRRLSRALVESHKLKMAGDLGAARQVLTGVASVEVVPLYLEQLQIALDHLDESEDASDTDSQDESSD</sequence>
<comment type="caution">
    <text evidence="2">The sequence shown here is derived from an EMBL/GenBank/DDBJ whole genome shotgun (WGS) entry which is preliminary data.</text>
</comment>
<accession>A0ABR9PYT5</accession>
<dbReference type="EMBL" id="JAAIYO010000016">
    <property type="protein sequence ID" value="MBE4753093.1"/>
    <property type="molecule type" value="Genomic_DNA"/>
</dbReference>
<name>A0ABR9PYT5_9BACT</name>
<dbReference type="Proteomes" id="UP001516472">
    <property type="component" value="Unassembled WGS sequence"/>
</dbReference>
<feature type="domain" description="DUSAM" evidence="1">
    <location>
        <begin position="4"/>
        <end position="119"/>
    </location>
</feature>
<evidence type="ECO:0000313" key="3">
    <source>
        <dbReference type="Proteomes" id="UP001516472"/>
    </source>
</evidence>
<proteinExistence type="predicted"/>
<evidence type="ECO:0000313" key="2">
    <source>
        <dbReference type="EMBL" id="MBE4753093.1"/>
    </source>
</evidence>
<keyword evidence="3" id="KW-1185">Reference proteome</keyword>
<dbReference type="NCBIfam" id="TIGR02267">
    <property type="entry name" value="DUSAM domain"/>
    <property type="match status" value="1"/>
</dbReference>
<protein>
    <submittedName>
        <fullName evidence="2">DUSAM domain-containing protein</fullName>
    </submittedName>
</protein>
<organism evidence="2 3">
    <name type="scientific">Corallococcus soli</name>
    <dbReference type="NCBI Taxonomy" id="2710757"/>
    <lineage>
        <taxon>Bacteria</taxon>
        <taxon>Pseudomonadati</taxon>
        <taxon>Myxococcota</taxon>
        <taxon>Myxococcia</taxon>
        <taxon>Myxococcales</taxon>
        <taxon>Cystobacterineae</taxon>
        <taxon>Myxococcaceae</taxon>
        <taxon>Corallococcus</taxon>
    </lineage>
</organism>
<evidence type="ECO:0000259" key="1">
    <source>
        <dbReference type="Pfam" id="PF09543"/>
    </source>
</evidence>